<evidence type="ECO:0000256" key="2">
    <source>
        <dbReference type="ARBA" id="ARBA00006213"/>
    </source>
</evidence>
<evidence type="ECO:0000256" key="8">
    <source>
        <dbReference type="SAM" id="MobiDB-lite"/>
    </source>
</evidence>
<comment type="similarity">
    <text evidence="2 7">Belongs to the purine permeases (TC 2.A.7.14) family.</text>
</comment>
<dbReference type="KEGG" id="mus:104000811"/>
<keyword evidence="11" id="KW-1185">Reference proteome</keyword>
<dbReference type="Pfam" id="PF16913">
    <property type="entry name" value="PUNUT"/>
    <property type="match status" value="1"/>
</dbReference>
<evidence type="ECO:0000256" key="6">
    <source>
        <dbReference type="ARBA" id="ARBA00023136"/>
    </source>
</evidence>
<feature type="transmembrane region" description="Helical" evidence="7">
    <location>
        <begin position="208"/>
        <end position="229"/>
    </location>
</feature>
<dbReference type="GO" id="GO:0015211">
    <property type="term" value="F:purine nucleoside transmembrane transporter activity"/>
    <property type="evidence" value="ECO:0007669"/>
    <property type="project" value="UniProtKB-UniRule"/>
</dbReference>
<gene>
    <name evidence="9" type="ORF">GSMUA_317760.1</name>
</gene>
<name>A0A804KW95_MUSAM</name>
<feature type="transmembrane region" description="Helical" evidence="7">
    <location>
        <begin position="112"/>
        <end position="134"/>
    </location>
</feature>
<evidence type="ECO:0000256" key="7">
    <source>
        <dbReference type="RuleBase" id="RU368015"/>
    </source>
</evidence>
<sequence length="374" mass="40302">MGDTGDVQLHVRVEGDQGSAGPTKDSIPSNETPPPPSKLRHWRWWLMVALNICFLLAGQTVGVLLGRLYYNEGGNSKWMATVVQSAGFPVLFIPLLLYPSPPASTATVARPSIVKVAVICICLGLIIAGDNLMYSYGLLYLPVSTYSLVCATQLAFNVVFAYFINSQKFTSPILNSVVLLSFSAALLGSQSDSEDSANVPKGKYPLGFVLTLGASATYSLALCLLQLAFQKVLKTETFSVVLWIQICTSFVATIASVVGLFASGESSGLHGEMEVYGKGKVSYLMTLVWTAVAWQVSSVGVVGLVFVVSSLFSNAVSTLALPLVPIFAVVFFHDKMEGVKIIAMLIAIWGFVSYIYHHYLDDKKTKKAIAIDAE</sequence>
<keyword evidence="5 7" id="KW-1133">Transmembrane helix</keyword>
<feature type="transmembrane region" description="Helical" evidence="7">
    <location>
        <begin position="283"/>
        <end position="308"/>
    </location>
</feature>
<organism evidence="10 11">
    <name type="scientific">Musa acuminata subsp. malaccensis</name>
    <name type="common">Wild banana</name>
    <name type="synonym">Musa malaccensis</name>
    <dbReference type="NCBI Taxonomy" id="214687"/>
    <lineage>
        <taxon>Eukaryota</taxon>
        <taxon>Viridiplantae</taxon>
        <taxon>Streptophyta</taxon>
        <taxon>Embryophyta</taxon>
        <taxon>Tracheophyta</taxon>
        <taxon>Spermatophyta</taxon>
        <taxon>Magnoliopsida</taxon>
        <taxon>Liliopsida</taxon>
        <taxon>Zingiberales</taxon>
        <taxon>Musaceae</taxon>
        <taxon>Musa</taxon>
    </lineage>
</organism>
<reference evidence="10" key="2">
    <citation type="submission" date="2021-05" db="UniProtKB">
        <authorList>
            <consortium name="EnsemblPlants"/>
        </authorList>
    </citation>
    <scope>IDENTIFICATION</scope>
    <source>
        <strain evidence="10">subsp. malaccensis</strain>
    </source>
</reference>
<keyword evidence="3 7" id="KW-0813">Transport</keyword>
<dbReference type="EMBL" id="HG996476">
    <property type="protein sequence ID" value="CAG1853550.1"/>
    <property type="molecule type" value="Genomic_DNA"/>
</dbReference>
<evidence type="ECO:0000313" key="10">
    <source>
        <dbReference type="EnsemblPlants" id="Ma10_p14850.1"/>
    </source>
</evidence>
<dbReference type="GO" id="GO:0005345">
    <property type="term" value="F:purine nucleobase transmembrane transporter activity"/>
    <property type="evidence" value="ECO:0007669"/>
    <property type="project" value="UniProtKB-UniRule"/>
</dbReference>
<feature type="region of interest" description="Disordered" evidence="8">
    <location>
        <begin position="1"/>
        <end position="36"/>
    </location>
</feature>
<dbReference type="InParanoid" id="A0A804KW95"/>
<dbReference type="Gramene" id="Ma10_t14850.1">
    <property type="protein sequence ID" value="Ma10_p14850.1"/>
    <property type="gene ID" value="Ma10_g14850"/>
</dbReference>
<dbReference type="OrthoDB" id="1907510at2759"/>
<feature type="transmembrane region" description="Helical" evidence="7">
    <location>
        <begin position="241"/>
        <end position="263"/>
    </location>
</feature>
<keyword evidence="4 7" id="KW-0812">Transmembrane</keyword>
<feature type="transmembrane region" description="Helical" evidence="7">
    <location>
        <begin position="146"/>
        <end position="164"/>
    </location>
</feature>
<dbReference type="AlphaFoldDB" id="A0A804KW95"/>
<feature type="transmembrane region" description="Helical" evidence="7">
    <location>
        <begin position="171"/>
        <end position="188"/>
    </location>
</feature>
<dbReference type="SUPFAM" id="SSF103481">
    <property type="entry name" value="Multidrug resistance efflux transporter EmrE"/>
    <property type="match status" value="1"/>
</dbReference>
<proteinExistence type="inferred from homology"/>
<evidence type="ECO:0000256" key="4">
    <source>
        <dbReference type="ARBA" id="ARBA00022692"/>
    </source>
</evidence>
<dbReference type="InterPro" id="IPR030182">
    <property type="entry name" value="PUP_plant"/>
</dbReference>
<dbReference type="GO" id="GO:0022857">
    <property type="term" value="F:transmembrane transporter activity"/>
    <property type="evidence" value="ECO:0000318"/>
    <property type="project" value="GO_Central"/>
</dbReference>
<dbReference type="OMA" id="GKRTTHW"/>
<keyword evidence="6 7" id="KW-0472">Membrane</keyword>
<dbReference type="PANTHER" id="PTHR31376">
    <property type="entry name" value="OS09G0467300 PROTEIN-RELATED"/>
    <property type="match status" value="1"/>
</dbReference>
<comment type="subcellular location">
    <subcellularLocation>
        <location evidence="1 7">Membrane</location>
        <topology evidence="1 7">Multi-pass membrane protein</topology>
    </subcellularLocation>
</comment>
<dbReference type="GO" id="GO:0016020">
    <property type="term" value="C:membrane"/>
    <property type="evidence" value="ECO:0007669"/>
    <property type="project" value="UniProtKB-SubCell"/>
</dbReference>
<dbReference type="Proteomes" id="UP000012960">
    <property type="component" value="Unplaced"/>
</dbReference>
<evidence type="ECO:0000256" key="3">
    <source>
        <dbReference type="ARBA" id="ARBA00022448"/>
    </source>
</evidence>
<feature type="transmembrane region" description="Helical" evidence="7">
    <location>
        <begin position="44"/>
        <end position="66"/>
    </location>
</feature>
<evidence type="ECO:0000313" key="9">
    <source>
        <dbReference type="EMBL" id="CAG1853550.1"/>
    </source>
</evidence>
<accession>A0A804KW95</accession>
<reference evidence="9" key="1">
    <citation type="submission" date="2021-03" db="EMBL/GenBank/DDBJ databases">
        <authorList>
            <consortium name="Genoscope - CEA"/>
            <person name="William W."/>
        </authorList>
    </citation>
    <scope>NUCLEOTIDE SEQUENCE</scope>
    <source>
        <strain evidence="9">Doubled-haploid Pahang</strain>
    </source>
</reference>
<dbReference type="InterPro" id="IPR037185">
    <property type="entry name" value="EmrE-like"/>
</dbReference>
<evidence type="ECO:0000256" key="5">
    <source>
        <dbReference type="ARBA" id="ARBA00022989"/>
    </source>
</evidence>
<feature type="transmembrane region" description="Helical" evidence="7">
    <location>
        <begin position="315"/>
        <end position="333"/>
    </location>
</feature>
<protein>
    <recommendedName>
        <fullName evidence="7">Probable purine permease</fullName>
    </recommendedName>
</protein>
<evidence type="ECO:0000313" key="11">
    <source>
        <dbReference type="Proteomes" id="UP000012960"/>
    </source>
</evidence>
<dbReference type="EnsemblPlants" id="Ma10_t14850.1">
    <property type="protein sequence ID" value="Ma10_p14850.1"/>
    <property type="gene ID" value="Ma10_g14850"/>
</dbReference>
<feature type="transmembrane region" description="Helical" evidence="7">
    <location>
        <begin position="339"/>
        <end position="357"/>
    </location>
</feature>
<feature type="transmembrane region" description="Helical" evidence="7">
    <location>
        <begin position="78"/>
        <end position="100"/>
    </location>
</feature>
<dbReference type="PANTHER" id="PTHR31376:SF2">
    <property type="entry name" value="PURINE PERMEASE 11-RELATED"/>
    <property type="match status" value="1"/>
</dbReference>
<evidence type="ECO:0000256" key="1">
    <source>
        <dbReference type="ARBA" id="ARBA00004141"/>
    </source>
</evidence>